<feature type="domain" description="TRAP C4-dicarboxylate transport system permease DctM subunit" evidence="8">
    <location>
        <begin position="7"/>
        <end position="416"/>
    </location>
</feature>
<proteinExistence type="inferred from homology"/>
<dbReference type="PANTHER" id="PTHR33362:SF5">
    <property type="entry name" value="C4-DICARBOXYLATE TRAP TRANSPORTER LARGE PERMEASE PROTEIN DCTM"/>
    <property type="match status" value="1"/>
</dbReference>
<organism evidence="9 10">
    <name type="scientific">Aromatoleum diolicum</name>
    <dbReference type="NCBI Taxonomy" id="75796"/>
    <lineage>
        <taxon>Bacteria</taxon>
        <taxon>Pseudomonadati</taxon>
        <taxon>Pseudomonadota</taxon>
        <taxon>Betaproteobacteria</taxon>
        <taxon>Rhodocyclales</taxon>
        <taxon>Rhodocyclaceae</taxon>
        <taxon>Aromatoleum</taxon>
    </lineage>
</organism>
<feature type="transmembrane region" description="Helical" evidence="7">
    <location>
        <begin position="268"/>
        <end position="292"/>
    </location>
</feature>
<comment type="subcellular location">
    <subcellularLocation>
        <location evidence="1 7">Cell inner membrane</location>
        <topology evidence="1 7">Multi-pass membrane protein</topology>
    </subcellularLocation>
</comment>
<feature type="transmembrane region" description="Helical" evidence="7">
    <location>
        <begin position="334"/>
        <end position="352"/>
    </location>
</feature>
<feature type="transmembrane region" description="Helical" evidence="7">
    <location>
        <begin position="6"/>
        <end position="33"/>
    </location>
</feature>
<gene>
    <name evidence="9" type="ORF">GPA25_21870</name>
</gene>
<dbReference type="Proteomes" id="UP000648984">
    <property type="component" value="Unassembled WGS sequence"/>
</dbReference>
<evidence type="ECO:0000256" key="2">
    <source>
        <dbReference type="ARBA" id="ARBA00022475"/>
    </source>
</evidence>
<feature type="transmembrane region" description="Helical" evidence="7">
    <location>
        <begin position="54"/>
        <end position="74"/>
    </location>
</feature>
<dbReference type="RefSeq" id="WP_169262533.1">
    <property type="nucleotide sequence ID" value="NZ_WTVQ01000062.1"/>
</dbReference>
<feature type="transmembrane region" description="Helical" evidence="7">
    <location>
        <begin position="240"/>
        <end position="256"/>
    </location>
</feature>
<feature type="transmembrane region" description="Helical" evidence="7">
    <location>
        <begin position="167"/>
        <end position="191"/>
    </location>
</feature>
<keyword evidence="10" id="KW-1185">Reference proteome</keyword>
<dbReference type="InterPro" id="IPR010656">
    <property type="entry name" value="DctM"/>
</dbReference>
<accession>A0ABX1QGG6</accession>
<comment type="subunit">
    <text evidence="7">The complex comprises the extracytoplasmic solute receptor protein and the two transmembrane proteins.</text>
</comment>
<keyword evidence="2" id="KW-1003">Cell membrane</keyword>
<dbReference type="Pfam" id="PF06808">
    <property type="entry name" value="DctM"/>
    <property type="match status" value="1"/>
</dbReference>
<name>A0ABX1QGG6_9RHOO</name>
<evidence type="ECO:0000256" key="6">
    <source>
        <dbReference type="ARBA" id="ARBA00023136"/>
    </source>
</evidence>
<evidence type="ECO:0000313" key="9">
    <source>
        <dbReference type="EMBL" id="NMG77403.1"/>
    </source>
</evidence>
<comment type="caution">
    <text evidence="9">The sequence shown here is derived from an EMBL/GenBank/DDBJ whole genome shotgun (WGS) entry which is preliminary data.</text>
</comment>
<keyword evidence="3 7" id="KW-0997">Cell inner membrane</keyword>
<evidence type="ECO:0000259" key="8">
    <source>
        <dbReference type="Pfam" id="PF06808"/>
    </source>
</evidence>
<dbReference type="NCBIfam" id="TIGR00786">
    <property type="entry name" value="dctM"/>
    <property type="match status" value="1"/>
</dbReference>
<feature type="transmembrane region" description="Helical" evidence="7">
    <location>
        <begin position="396"/>
        <end position="420"/>
    </location>
</feature>
<sequence length="427" mass="45598">MSAAIIFVLLLVLMLTGMPISISLGLTVLTFLFTMTQVPIESVALKLFTGIEKFEIMAIPFFILAGNFMTHGGVARRMINFATSMVGHWYGGLGLGGVMACALFAAVSGSSPATVVAIGAILLPAMVKQGFPNKFGAGVITTSGALGILIPPSIVMVMYSVSTNTSVGALFMAGVVPGLLLALFLGVTTWYRARKFDYPRQPKASWGERLRAFKESAWGLFLIVVVMGGIYTGIFTPTEAAAMSAVYAFIVAVFVYKDLSMKDVPKVLLNSANMSAMLLYIITNAVLFSFLLTNENIPQAMADTMIGTGVGVIGFLIMANVLMLIAGNFMEPSSIVLILAPILFPIAVKLGIDPVHFGIIMVVNMEVGMCHPPVGLNLYVASGITKMGITELTVAVWPWLVSMLVFLVLITYVPWISLVLPRALGVM</sequence>
<protein>
    <recommendedName>
        <fullName evidence="7">TRAP transporter large permease protein</fullName>
    </recommendedName>
</protein>
<evidence type="ECO:0000256" key="5">
    <source>
        <dbReference type="ARBA" id="ARBA00022989"/>
    </source>
</evidence>
<dbReference type="EMBL" id="WTVQ01000062">
    <property type="protein sequence ID" value="NMG77403.1"/>
    <property type="molecule type" value="Genomic_DNA"/>
</dbReference>
<feature type="transmembrane region" description="Helical" evidence="7">
    <location>
        <begin position="94"/>
        <end position="123"/>
    </location>
</feature>
<feature type="transmembrane region" description="Helical" evidence="7">
    <location>
        <begin position="304"/>
        <end position="327"/>
    </location>
</feature>
<dbReference type="PANTHER" id="PTHR33362">
    <property type="entry name" value="SIALIC ACID TRAP TRANSPORTER PERMEASE PROTEIN SIAT-RELATED"/>
    <property type="match status" value="1"/>
</dbReference>
<keyword evidence="5 7" id="KW-1133">Transmembrane helix</keyword>
<keyword evidence="6 7" id="KW-0472">Membrane</keyword>
<dbReference type="PIRSF" id="PIRSF006066">
    <property type="entry name" value="HI0050"/>
    <property type="match status" value="1"/>
</dbReference>
<evidence type="ECO:0000256" key="3">
    <source>
        <dbReference type="ARBA" id="ARBA00022519"/>
    </source>
</evidence>
<keyword evidence="7" id="KW-0813">Transport</keyword>
<evidence type="ECO:0000256" key="1">
    <source>
        <dbReference type="ARBA" id="ARBA00004429"/>
    </source>
</evidence>
<comment type="similarity">
    <text evidence="7">Belongs to the TRAP transporter large permease family.</text>
</comment>
<dbReference type="InterPro" id="IPR004681">
    <property type="entry name" value="TRAP_DctM"/>
</dbReference>
<feature type="transmembrane region" description="Helical" evidence="7">
    <location>
        <begin position="135"/>
        <end position="161"/>
    </location>
</feature>
<reference evidence="9 10" key="1">
    <citation type="submission" date="2019-12" db="EMBL/GenBank/DDBJ databases">
        <title>Comparative genomics gives insights into the taxonomy of the Azoarcus-Aromatoleum group and reveals separate origins of nif in the plant-associated Azoarcus and non-plant-associated Aromatoleum sub-groups.</title>
        <authorList>
            <person name="Lafos M."/>
            <person name="Maluk M."/>
            <person name="Batista M."/>
            <person name="Junghare M."/>
            <person name="Carmona M."/>
            <person name="Faoro H."/>
            <person name="Cruz L.M."/>
            <person name="Battistoni F."/>
            <person name="De Souza E."/>
            <person name="Pedrosa F."/>
            <person name="Chen W.-M."/>
            <person name="Poole P.S."/>
            <person name="Dixon R.A."/>
            <person name="James E.K."/>
        </authorList>
    </citation>
    <scope>NUCLEOTIDE SEQUENCE [LARGE SCALE GENOMIC DNA]</scope>
    <source>
        <strain evidence="9 10">22Lin</strain>
    </source>
</reference>
<evidence type="ECO:0000313" key="10">
    <source>
        <dbReference type="Proteomes" id="UP000648984"/>
    </source>
</evidence>
<evidence type="ECO:0000256" key="7">
    <source>
        <dbReference type="RuleBase" id="RU369079"/>
    </source>
</evidence>
<keyword evidence="4 7" id="KW-0812">Transmembrane</keyword>
<evidence type="ECO:0000256" key="4">
    <source>
        <dbReference type="ARBA" id="ARBA00022692"/>
    </source>
</evidence>
<comment type="function">
    <text evidence="7">Part of the tripartite ATP-independent periplasmic (TRAP) transport system.</text>
</comment>
<feature type="transmembrane region" description="Helical" evidence="7">
    <location>
        <begin position="212"/>
        <end position="234"/>
    </location>
</feature>